<dbReference type="OrthoDB" id="10393187at2759"/>
<dbReference type="AlphaFoldDB" id="A0A0V1FSK3"/>
<accession>A0A0V1FSK3</accession>
<organism evidence="1 2">
    <name type="scientific">Trichinella pseudospiralis</name>
    <name type="common">Parasitic roundworm</name>
    <dbReference type="NCBI Taxonomy" id="6337"/>
    <lineage>
        <taxon>Eukaryota</taxon>
        <taxon>Metazoa</taxon>
        <taxon>Ecdysozoa</taxon>
        <taxon>Nematoda</taxon>
        <taxon>Enoplea</taxon>
        <taxon>Dorylaimia</taxon>
        <taxon>Trichinellida</taxon>
        <taxon>Trichinellidae</taxon>
        <taxon>Trichinella</taxon>
    </lineage>
</organism>
<protein>
    <submittedName>
        <fullName evidence="1">Uncharacterized protein</fullName>
    </submittedName>
</protein>
<evidence type="ECO:0000313" key="1">
    <source>
        <dbReference type="EMBL" id="KRY88926.1"/>
    </source>
</evidence>
<keyword evidence="2" id="KW-1185">Reference proteome</keyword>
<evidence type="ECO:0000313" key="2">
    <source>
        <dbReference type="Proteomes" id="UP000054995"/>
    </source>
</evidence>
<gene>
    <name evidence="1" type="ORF">T4D_16258</name>
</gene>
<reference evidence="1 2" key="1">
    <citation type="submission" date="2015-01" db="EMBL/GenBank/DDBJ databases">
        <title>Evolution of Trichinella species and genotypes.</title>
        <authorList>
            <person name="Korhonen P.K."/>
            <person name="Edoardo P."/>
            <person name="Giuseppe L.R."/>
            <person name="Gasser R.B."/>
        </authorList>
    </citation>
    <scope>NUCLEOTIDE SEQUENCE [LARGE SCALE GENOMIC DNA]</scope>
    <source>
        <strain evidence="1">ISS470</strain>
    </source>
</reference>
<name>A0A0V1FSK3_TRIPS</name>
<dbReference type="Proteomes" id="UP000054995">
    <property type="component" value="Unassembled WGS sequence"/>
</dbReference>
<sequence>MHTVIIKGSRTLNKLKYFTLDNEKLQSDIHRRFSTFSAFATELAVPNALRCSYDDFSSSTCDVNLLRDYI</sequence>
<dbReference type="EMBL" id="JYDT01000036">
    <property type="protein sequence ID" value="KRY88926.1"/>
    <property type="molecule type" value="Genomic_DNA"/>
</dbReference>
<proteinExistence type="predicted"/>
<comment type="caution">
    <text evidence="1">The sequence shown here is derived from an EMBL/GenBank/DDBJ whole genome shotgun (WGS) entry which is preliminary data.</text>
</comment>